<protein>
    <submittedName>
        <fullName evidence="2">DUF2970 domain-containing protein</fullName>
    </submittedName>
</protein>
<keyword evidence="3" id="KW-1185">Reference proteome</keyword>
<comment type="caution">
    <text evidence="2">The sequence shown here is derived from an EMBL/GenBank/DDBJ whole genome shotgun (WGS) entry which is preliminary data.</text>
</comment>
<evidence type="ECO:0000313" key="2">
    <source>
        <dbReference type="EMBL" id="TBW54782.1"/>
    </source>
</evidence>
<dbReference type="EMBL" id="SJDL01000019">
    <property type="protein sequence ID" value="TBW54782.1"/>
    <property type="molecule type" value="Genomic_DNA"/>
</dbReference>
<keyword evidence="1" id="KW-1133">Transmembrane helix</keyword>
<accession>A0ABY1ZLZ9</accession>
<dbReference type="Proteomes" id="UP000313645">
    <property type="component" value="Unassembled WGS sequence"/>
</dbReference>
<reference evidence="2 3" key="1">
    <citation type="submission" date="2019-02" db="EMBL/GenBank/DDBJ databases">
        <title>Marinobacter halodurans sp. nov., a marine bacterium isolated from sea tidal flat.</title>
        <authorList>
            <person name="Yoo Y."/>
            <person name="Lee D.W."/>
            <person name="Kim B.S."/>
            <person name="Kim J.-J."/>
        </authorList>
    </citation>
    <scope>NUCLEOTIDE SEQUENCE [LARGE SCALE GENOMIC DNA]</scope>
    <source>
        <strain evidence="2 3">YJ-S3-2</strain>
    </source>
</reference>
<dbReference type="RefSeq" id="WP_131482320.1">
    <property type="nucleotide sequence ID" value="NZ_SJDL01000019.1"/>
</dbReference>
<dbReference type="InterPro" id="IPR021344">
    <property type="entry name" value="DUF2970"/>
</dbReference>
<keyword evidence="1" id="KW-0472">Membrane</keyword>
<feature type="transmembrane region" description="Helical" evidence="1">
    <location>
        <begin position="52"/>
        <end position="75"/>
    </location>
</feature>
<sequence>MARIENKPSQNDKPAGRPSILKIMQGILAGAFGVQSERHRHQDFNSSSPLPYIIGGILFLVIFVVSVALIVRWVLATQT</sequence>
<proteinExistence type="predicted"/>
<evidence type="ECO:0000256" key="1">
    <source>
        <dbReference type="SAM" id="Phobius"/>
    </source>
</evidence>
<keyword evidence="1" id="KW-0812">Transmembrane</keyword>
<gene>
    <name evidence="2" type="ORF">EZI54_13000</name>
</gene>
<evidence type="ECO:0000313" key="3">
    <source>
        <dbReference type="Proteomes" id="UP000313645"/>
    </source>
</evidence>
<organism evidence="2 3">
    <name type="scientific">Marinobacter halodurans</name>
    <dbReference type="NCBI Taxonomy" id="2528979"/>
    <lineage>
        <taxon>Bacteria</taxon>
        <taxon>Pseudomonadati</taxon>
        <taxon>Pseudomonadota</taxon>
        <taxon>Gammaproteobacteria</taxon>
        <taxon>Pseudomonadales</taxon>
        <taxon>Marinobacteraceae</taxon>
        <taxon>Marinobacter</taxon>
    </lineage>
</organism>
<dbReference type="Pfam" id="PF11174">
    <property type="entry name" value="DUF2970"/>
    <property type="match status" value="1"/>
</dbReference>
<name>A0ABY1ZLZ9_9GAMM</name>